<organism evidence="3 4">
    <name type="scientific">Rhodococcus pyridinivorans</name>
    <dbReference type="NCBI Taxonomy" id="103816"/>
    <lineage>
        <taxon>Bacteria</taxon>
        <taxon>Bacillati</taxon>
        <taxon>Actinomycetota</taxon>
        <taxon>Actinomycetes</taxon>
        <taxon>Mycobacteriales</taxon>
        <taxon>Nocardiaceae</taxon>
        <taxon>Rhodococcus</taxon>
    </lineage>
</organism>
<dbReference type="EMBL" id="CP063453">
    <property type="protein sequence ID" value="QOW01848.1"/>
    <property type="molecule type" value="Genomic_DNA"/>
</dbReference>
<dbReference type="Proteomes" id="UP000593818">
    <property type="component" value="Plasmid pSID"/>
</dbReference>
<sequence length="728" mass="79084">MTDPAEFFARLITNQFDGYKIAKVEVRGAVISGDLDLTGPIDVIDVRSEYSRYQALTAHRATFTGDAAFVGSTFAGSVWFSKSTFTRDAAFAWSTFTEEVGFAQSTFTGDAWFARSTFAGDAWFTETTFSGKTVFSDATFTGAAWFSRSTFAREASFSESTFAREVTFAGSAFTEDARFNQTTFAGEVSFDESTFSKEAWFDAATFTGEASFNRSTFTGEAFFGDTRFIGEAWFAGATFGNLLLAESLLGRASFLRATFNGPVDGAWAARTVDFDQARFLEPVTVRLLCPDVRLTRTELRSRGTLQLRGGLDGTAATFSSRTTLADPGVEQWENWLPAKLLDEEAVQDEARTELAKQLLPLLKSEFHTTVSSLQRATVADLELSAVDLSKCRFAGAHGLDKMRIDSACTLPTTPSAAVFWKLRRFTRRIVIAEEGTWRNKHATWDQRGETTERALPAAKQGGETRHGPVAEGAVPEAEREFSTERAVPDADPDQPGVGKEDVDDAPDAATIAGIYRALRKGLEDSGNEPGAADFYYGEMEMRRLARRETKTGNRAQPRAESALLAAYWAVSGYGLRASRAIAAIVVLILVGSVVFWTVGVQNPPGTTSQVARVDLGTGQIEYAPVPSLPVDNVNLDTDQAESVPVPAVQADKINVGSGELEYTKVPLPKFTWPDSLEFAARTSVALLRIPSGAPELTGIGTVVDITLRLLVPVLLGLAALAIRGRTKR</sequence>
<evidence type="ECO:0000313" key="4">
    <source>
        <dbReference type="Proteomes" id="UP000593818"/>
    </source>
</evidence>
<evidence type="ECO:0000256" key="2">
    <source>
        <dbReference type="SAM" id="Phobius"/>
    </source>
</evidence>
<dbReference type="AlphaFoldDB" id="A0A7M2XW73"/>
<name>A0A7M2XW73_9NOCA</name>
<keyword evidence="4" id="KW-1185">Reference proteome</keyword>
<keyword evidence="3" id="KW-0614">Plasmid</keyword>
<feature type="region of interest" description="Disordered" evidence="1">
    <location>
        <begin position="444"/>
        <end position="504"/>
    </location>
</feature>
<dbReference type="RefSeq" id="WP_193904133.1">
    <property type="nucleotide sequence ID" value="NZ_CP063453.1"/>
</dbReference>
<keyword evidence="2" id="KW-0472">Membrane</keyword>
<feature type="compositionally biased region" description="Basic and acidic residues" evidence="1">
    <location>
        <begin position="476"/>
        <end position="488"/>
    </location>
</feature>
<reference evidence="3 4" key="1">
    <citation type="submission" date="2020-10" db="EMBL/GenBank/DDBJ databases">
        <title>Whole genome sequence of oil-degrading bacteria Rhodococcus pyridinivorans strain 5Ap.</title>
        <authorList>
            <person name="Akhremchuk A.E."/>
            <person name="Valentovich L.N."/>
            <person name="Charniauskaya M.I."/>
            <person name="Bukliarevich H.A."/>
            <person name="Titok M.A."/>
        </authorList>
    </citation>
    <scope>NUCLEOTIDE SEQUENCE [LARGE SCALE GENOMIC DNA]</scope>
    <source>
        <strain evidence="3 4">5Ap</strain>
        <plasmid evidence="3 4">pSID</plasmid>
    </source>
</reference>
<evidence type="ECO:0000256" key="1">
    <source>
        <dbReference type="SAM" id="MobiDB-lite"/>
    </source>
</evidence>
<evidence type="ECO:0000313" key="3">
    <source>
        <dbReference type="EMBL" id="QOW01848.1"/>
    </source>
</evidence>
<keyword evidence="2" id="KW-1133">Transmembrane helix</keyword>
<geneLocation type="plasmid" evidence="3 4">
    <name>pSID</name>
</geneLocation>
<accession>A0A7M2XW73</accession>
<dbReference type="Pfam" id="PF13576">
    <property type="entry name" value="Pentapeptide_3"/>
    <property type="match status" value="2"/>
</dbReference>
<feature type="transmembrane region" description="Helical" evidence="2">
    <location>
        <begin position="580"/>
        <end position="598"/>
    </location>
</feature>
<protein>
    <submittedName>
        <fullName evidence="3">Pentapeptide repeat-containing protein</fullName>
    </submittedName>
</protein>
<dbReference type="InterPro" id="IPR001646">
    <property type="entry name" value="5peptide_repeat"/>
</dbReference>
<keyword evidence="2" id="KW-0812">Transmembrane</keyword>
<proteinExistence type="predicted"/>
<gene>
    <name evidence="3" type="ORF">INP59_27200</name>
</gene>